<feature type="domain" description="VQ" evidence="2">
    <location>
        <begin position="18"/>
        <end position="45"/>
    </location>
</feature>
<organism evidence="3">
    <name type="scientific">Daucus carota subsp. sativus</name>
    <name type="common">Carrot</name>
    <dbReference type="NCBI Taxonomy" id="79200"/>
    <lineage>
        <taxon>Eukaryota</taxon>
        <taxon>Viridiplantae</taxon>
        <taxon>Streptophyta</taxon>
        <taxon>Embryophyta</taxon>
        <taxon>Tracheophyta</taxon>
        <taxon>Spermatophyta</taxon>
        <taxon>Magnoliopsida</taxon>
        <taxon>eudicotyledons</taxon>
        <taxon>Gunneridae</taxon>
        <taxon>Pentapetalae</taxon>
        <taxon>asterids</taxon>
        <taxon>campanulids</taxon>
        <taxon>Apiales</taxon>
        <taxon>Apiaceae</taxon>
        <taxon>Apioideae</taxon>
        <taxon>Scandiceae</taxon>
        <taxon>Daucinae</taxon>
        <taxon>Daucus</taxon>
        <taxon>Daucus sect. Daucus</taxon>
    </lineage>
</organism>
<dbReference type="InterPro" id="IPR008889">
    <property type="entry name" value="VQ"/>
</dbReference>
<dbReference type="OrthoDB" id="691083at2759"/>
<dbReference type="Proteomes" id="UP000077755">
    <property type="component" value="Chromosome 4"/>
</dbReference>
<dbReference type="AlphaFoldDB" id="A0A162ACJ7"/>
<reference evidence="4" key="2">
    <citation type="submission" date="2022-03" db="EMBL/GenBank/DDBJ databases">
        <title>Draft title - Genomic analysis of global carrot germplasm unveils the trajectory of domestication and the origin of high carotenoid orange carrot.</title>
        <authorList>
            <person name="Iorizzo M."/>
            <person name="Ellison S."/>
            <person name="Senalik D."/>
            <person name="Macko-Podgorni A."/>
            <person name="Grzebelus D."/>
            <person name="Bostan H."/>
            <person name="Rolling W."/>
            <person name="Curaba J."/>
            <person name="Simon P."/>
        </authorList>
    </citation>
    <scope>NUCLEOTIDE SEQUENCE</scope>
    <source>
        <tissue evidence="4">Leaf</tissue>
    </source>
</reference>
<accession>A0A162ACJ7</accession>
<feature type="region of interest" description="Disordered" evidence="1">
    <location>
        <begin position="38"/>
        <end position="72"/>
    </location>
</feature>
<dbReference type="PANTHER" id="PTHR34777:SF1">
    <property type="entry name" value="VQ MOTIF-CONTAINING PROTEIN 10"/>
    <property type="match status" value="1"/>
</dbReference>
<dbReference type="Pfam" id="PF05678">
    <property type="entry name" value="VQ"/>
    <property type="match status" value="1"/>
</dbReference>
<sequence>MSAAEGRNIGREPVRVVIVSTQYIETDPASFKSVVQSLTGKHSHDLPPPHPKRAVRRRFAPPSQSKVAPGCGEEGIGASGVAINDLDGLVVEELPSWNELSQLCII</sequence>
<reference evidence="3" key="1">
    <citation type="journal article" date="2016" name="Nat. Genet.">
        <title>A high-quality carrot genome assembly provides new insights into carotenoid accumulation and asterid genome evolution.</title>
        <authorList>
            <person name="Iorizzo M."/>
            <person name="Ellison S."/>
            <person name="Senalik D."/>
            <person name="Zeng P."/>
            <person name="Satapoomin P."/>
            <person name="Huang J."/>
            <person name="Bowman M."/>
            <person name="Iovene M."/>
            <person name="Sanseverino W."/>
            <person name="Cavagnaro P."/>
            <person name="Yildiz M."/>
            <person name="Macko-Podgorni A."/>
            <person name="Moranska E."/>
            <person name="Grzebelus E."/>
            <person name="Grzebelus D."/>
            <person name="Ashrafi H."/>
            <person name="Zheng Z."/>
            <person name="Cheng S."/>
            <person name="Spooner D."/>
            <person name="Van Deynze A."/>
            <person name="Simon P."/>
        </authorList>
    </citation>
    <scope>NUCLEOTIDE SEQUENCE [LARGE SCALE GENOMIC DNA]</scope>
    <source>
        <tissue evidence="3">Leaf</tissue>
    </source>
</reference>
<feature type="compositionally biased region" description="Basic residues" evidence="1">
    <location>
        <begin position="50"/>
        <end position="59"/>
    </location>
</feature>
<proteinExistence type="predicted"/>
<dbReference type="InterPro" id="IPR039608">
    <property type="entry name" value="VQ_1/10"/>
</dbReference>
<dbReference type="PANTHER" id="PTHR34777">
    <property type="entry name" value="VQ MOTIF-CONTAINING PROTEIN 10"/>
    <property type="match status" value="1"/>
</dbReference>
<protein>
    <recommendedName>
        <fullName evidence="2">VQ domain-containing protein</fullName>
    </recommendedName>
</protein>
<evidence type="ECO:0000256" key="1">
    <source>
        <dbReference type="SAM" id="MobiDB-lite"/>
    </source>
</evidence>
<evidence type="ECO:0000313" key="4">
    <source>
        <dbReference type="EMBL" id="WOG97853.1"/>
    </source>
</evidence>
<evidence type="ECO:0000313" key="3">
    <source>
        <dbReference type="EMBL" id="KZM98840.1"/>
    </source>
</evidence>
<dbReference type="Gramene" id="KZM98840">
    <property type="protein sequence ID" value="KZM98840"/>
    <property type="gene ID" value="DCAR_013798"/>
</dbReference>
<name>A0A162ACJ7_DAUCS</name>
<evidence type="ECO:0000259" key="2">
    <source>
        <dbReference type="Pfam" id="PF05678"/>
    </source>
</evidence>
<dbReference type="EMBL" id="LNRQ01000004">
    <property type="protein sequence ID" value="KZM98840.1"/>
    <property type="molecule type" value="Genomic_DNA"/>
</dbReference>
<gene>
    <name evidence="3" type="ORF">DCAR_013798</name>
    <name evidence="4" type="ORF">DCAR_0417194</name>
</gene>
<keyword evidence="5" id="KW-1185">Reference proteome</keyword>
<dbReference type="KEGG" id="dcr:108217417"/>
<evidence type="ECO:0000313" key="5">
    <source>
        <dbReference type="Proteomes" id="UP000077755"/>
    </source>
</evidence>
<dbReference type="EMBL" id="CP093346">
    <property type="protein sequence ID" value="WOG97853.1"/>
    <property type="molecule type" value="Genomic_DNA"/>
</dbReference>